<evidence type="ECO:0000313" key="3">
    <source>
        <dbReference type="Proteomes" id="UP001147695"/>
    </source>
</evidence>
<comment type="caution">
    <text evidence="2">The sequence shown here is derived from an EMBL/GenBank/DDBJ whole genome shotgun (WGS) entry which is preliminary data.</text>
</comment>
<reference evidence="2" key="2">
    <citation type="journal article" date="2023" name="IMA Fungus">
        <title>Comparative genomic study of the Penicillium genus elucidates a diverse pangenome and 15 lateral gene transfer events.</title>
        <authorList>
            <person name="Petersen C."/>
            <person name="Sorensen T."/>
            <person name="Nielsen M.R."/>
            <person name="Sondergaard T.E."/>
            <person name="Sorensen J.L."/>
            <person name="Fitzpatrick D.A."/>
            <person name="Frisvad J.C."/>
            <person name="Nielsen K.L."/>
        </authorList>
    </citation>
    <scope>NUCLEOTIDE SEQUENCE</scope>
    <source>
        <strain evidence="2">IBT 35673</strain>
    </source>
</reference>
<accession>A0A9W9QXH4</accession>
<dbReference type="Proteomes" id="UP001147695">
    <property type="component" value="Unassembled WGS sequence"/>
</dbReference>
<dbReference type="EMBL" id="JAPZBQ010000002">
    <property type="protein sequence ID" value="KAJ5346213.1"/>
    <property type="molecule type" value="Genomic_DNA"/>
</dbReference>
<feature type="compositionally biased region" description="Acidic residues" evidence="1">
    <location>
        <begin position="104"/>
        <end position="117"/>
    </location>
</feature>
<proteinExistence type="predicted"/>
<reference evidence="2" key="1">
    <citation type="submission" date="2022-12" db="EMBL/GenBank/DDBJ databases">
        <authorList>
            <person name="Petersen C."/>
        </authorList>
    </citation>
    <scope>NUCLEOTIDE SEQUENCE</scope>
    <source>
        <strain evidence="2">IBT 35673</strain>
    </source>
</reference>
<gene>
    <name evidence="2" type="ORF">N7452_004217</name>
</gene>
<sequence>MADEMRYYGVPDPYSKANKYFKNHYICLWEVTEEEVVGTWEWDDIRKTDGWYEQVILPAFKEHNDQYDARSKAFGMSALRDALFDSTNTCPCSETEKHGASFGDESDSSDEVEENNAMDDALKILEES</sequence>
<dbReference type="AlphaFoldDB" id="A0A9W9QXH4"/>
<evidence type="ECO:0000256" key="1">
    <source>
        <dbReference type="SAM" id="MobiDB-lite"/>
    </source>
</evidence>
<organism evidence="2 3">
    <name type="scientific">Penicillium brevicompactum</name>
    <dbReference type="NCBI Taxonomy" id="5074"/>
    <lineage>
        <taxon>Eukaryota</taxon>
        <taxon>Fungi</taxon>
        <taxon>Dikarya</taxon>
        <taxon>Ascomycota</taxon>
        <taxon>Pezizomycotina</taxon>
        <taxon>Eurotiomycetes</taxon>
        <taxon>Eurotiomycetidae</taxon>
        <taxon>Eurotiales</taxon>
        <taxon>Aspergillaceae</taxon>
        <taxon>Penicillium</taxon>
    </lineage>
</organism>
<evidence type="ECO:0000313" key="2">
    <source>
        <dbReference type="EMBL" id="KAJ5346213.1"/>
    </source>
</evidence>
<name>A0A9W9QXH4_PENBR</name>
<feature type="region of interest" description="Disordered" evidence="1">
    <location>
        <begin position="94"/>
        <end position="128"/>
    </location>
</feature>
<protein>
    <submittedName>
        <fullName evidence="2">Uncharacterized protein</fullName>
    </submittedName>
</protein>